<sequence length="234" mass="25940">MNDTIYENETGTANPLRTVKGLARLLYRMGRTFDNLTTSQLNTEEFLRTGNPDVLMSKSDEALLTDLKDAATFVLGTGPDTTLDSDWVCAINAHLTKTAAMKPGRLRVSGEPVWVDTVYGRYVPCTPEPEELADIMEQAETSTTNVFAASRLFARLARLQPFGDGNKRTAMLAANGLLIKRDSPYMLAVPVEGRDKELFIRALSGWYMHGDEEVVSWLAEWNLTNPSDVTETAD</sequence>
<evidence type="ECO:0000313" key="2">
    <source>
        <dbReference type="EMBL" id="MDH7889067.1"/>
    </source>
</evidence>
<dbReference type="Pfam" id="PF02661">
    <property type="entry name" value="Fic"/>
    <property type="match status" value="1"/>
</dbReference>
<name>A0AA43P486_9BIFI</name>
<comment type="caution">
    <text evidence="2">The sequence shown here is derived from an EMBL/GenBank/DDBJ whole genome shotgun (WGS) entry which is preliminary data.</text>
</comment>
<evidence type="ECO:0000259" key="1">
    <source>
        <dbReference type="PROSITE" id="PS51459"/>
    </source>
</evidence>
<dbReference type="InterPro" id="IPR003812">
    <property type="entry name" value="Fido"/>
</dbReference>
<reference evidence="2" key="2">
    <citation type="journal article" date="2023" name="Gut Microbes">
        <title>Characterization of Bifidobacterium kashiwanohense that utilizes both milk- and plant-derived oligosaccharides.</title>
        <authorList>
            <person name="Orihara K."/>
            <person name="Yahagi K."/>
            <person name="Saito Y."/>
            <person name="Watanabe Y."/>
            <person name="Sasai T."/>
            <person name="Hara T."/>
            <person name="Tsukuda N."/>
            <person name="Oki K."/>
            <person name="Fujimoto J."/>
            <person name="Matsuki T."/>
        </authorList>
    </citation>
    <scope>NUCLEOTIDE SEQUENCE</scope>
    <source>
        <strain evidence="2">YIT 13062</strain>
    </source>
</reference>
<feature type="domain" description="Fido" evidence="1">
    <location>
        <begin position="83"/>
        <end position="220"/>
    </location>
</feature>
<organism evidence="2 3">
    <name type="scientific">Bifidobacterium catenulatum subsp. kashiwanohense</name>
    <dbReference type="NCBI Taxonomy" id="630129"/>
    <lineage>
        <taxon>Bacteria</taxon>
        <taxon>Bacillati</taxon>
        <taxon>Actinomycetota</taxon>
        <taxon>Actinomycetes</taxon>
        <taxon>Bifidobacteriales</taxon>
        <taxon>Bifidobacteriaceae</taxon>
        <taxon>Bifidobacterium</taxon>
    </lineage>
</organism>
<evidence type="ECO:0000313" key="3">
    <source>
        <dbReference type="Proteomes" id="UP001161916"/>
    </source>
</evidence>
<dbReference type="InterPro" id="IPR036597">
    <property type="entry name" value="Fido-like_dom_sf"/>
</dbReference>
<dbReference type="PROSITE" id="PS51459">
    <property type="entry name" value="FIDO"/>
    <property type="match status" value="1"/>
</dbReference>
<proteinExistence type="predicted"/>
<protein>
    <submittedName>
        <fullName evidence="2">Fic family protein</fullName>
    </submittedName>
</protein>
<dbReference type="EMBL" id="JAOPMH010000001">
    <property type="protein sequence ID" value="MDH7889067.1"/>
    <property type="molecule type" value="Genomic_DNA"/>
</dbReference>
<dbReference type="Gene3D" id="1.10.3290.10">
    <property type="entry name" value="Fido-like domain"/>
    <property type="match status" value="1"/>
</dbReference>
<dbReference type="RefSeq" id="WP_281105262.1">
    <property type="nucleotide sequence ID" value="NZ_JAOPMH010000001.1"/>
</dbReference>
<dbReference type="Proteomes" id="UP001161916">
    <property type="component" value="Unassembled WGS sequence"/>
</dbReference>
<gene>
    <name evidence="2" type="ORF">OB951_00280</name>
</gene>
<reference evidence="2" key="1">
    <citation type="submission" date="2022-09" db="EMBL/GenBank/DDBJ databases">
        <authorList>
            <person name="Orihara K."/>
        </authorList>
    </citation>
    <scope>NUCLEOTIDE SEQUENCE</scope>
    <source>
        <strain evidence="2">YIT 13062</strain>
    </source>
</reference>
<dbReference type="AlphaFoldDB" id="A0AA43P486"/>
<dbReference type="SUPFAM" id="SSF140931">
    <property type="entry name" value="Fic-like"/>
    <property type="match status" value="1"/>
</dbReference>
<accession>A0AA43P486</accession>